<evidence type="ECO:0000313" key="1">
    <source>
        <dbReference type="EMBL" id="KAH9476710.1"/>
    </source>
</evidence>
<gene>
    <name evidence="1" type="ORF">JR316_0010624</name>
</gene>
<organism evidence="1 2">
    <name type="scientific">Psilocybe cubensis</name>
    <name type="common">Psychedelic mushroom</name>
    <name type="synonym">Stropharia cubensis</name>
    <dbReference type="NCBI Taxonomy" id="181762"/>
    <lineage>
        <taxon>Eukaryota</taxon>
        <taxon>Fungi</taxon>
        <taxon>Dikarya</taxon>
        <taxon>Basidiomycota</taxon>
        <taxon>Agaricomycotina</taxon>
        <taxon>Agaricomycetes</taxon>
        <taxon>Agaricomycetidae</taxon>
        <taxon>Agaricales</taxon>
        <taxon>Agaricineae</taxon>
        <taxon>Strophariaceae</taxon>
        <taxon>Psilocybe</taxon>
    </lineage>
</organism>
<keyword evidence="2" id="KW-1185">Reference proteome</keyword>
<reference evidence="1" key="1">
    <citation type="submission" date="2021-10" db="EMBL/GenBank/DDBJ databases">
        <title>Psilocybe cubensis genome.</title>
        <authorList>
            <person name="Mckernan K.J."/>
            <person name="Crawford S."/>
            <person name="Trippe A."/>
            <person name="Kane L.T."/>
            <person name="Mclaughlin S."/>
        </authorList>
    </citation>
    <scope>NUCLEOTIDE SEQUENCE</scope>
    <source>
        <strain evidence="1">MGC-MH-2018</strain>
    </source>
</reference>
<comment type="caution">
    <text evidence="1">The sequence shown here is derived from an EMBL/GenBank/DDBJ whole genome shotgun (WGS) entry which is preliminary data.</text>
</comment>
<proteinExistence type="predicted"/>
<accession>A0ACB8GLS5</accession>
<dbReference type="Proteomes" id="UP000664032">
    <property type="component" value="Unassembled WGS sequence"/>
</dbReference>
<dbReference type="EMBL" id="JAFIQS020000010">
    <property type="protein sequence ID" value="KAH9476710.1"/>
    <property type="molecule type" value="Genomic_DNA"/>
</dbReference>
<sequence>MAAHDKVLKARSSFVIENDGISIMPHAGLIRNKVFPHRIRALLCKTMHDAYKVGQYWDQISTLGGRGLCAKCEIPKTMAHILFKCQASAQQHAWDIPSELWALRIMPWPQPTLGLVLDANLVTVKDTKGRHLQGASRLLTPIRALKPQEKTGWWEILADRNGLQEDWIRQTRVLVGVG</sequence>
<protein>
    <submittedName>
        <fullName evidence="1">Uncharacterized protein</fullName>
    </submittedName>
</protein>
<name>A0ACB8GLS5_PSICU</name>
<evidence type="ECO:0000313" key="2">
    <source>
        <dbReference type="Proteomes" id="UP000664032"/>
    </source>
</evidence>